<evidence type="ECO:0008006" key="4">
    <source>
        <dbReference type="Google" id="ProtNLM"/>
    </source>
</evidence>
<gene>
    <name evidence="2" type="ORF">RchiOBHm_Chr5g0006361</name>
</gene>
<protein>
    <recommendedName>
        <fullName evidence="4">Transmembrane protein</fullName>
    </recommendedName>
</protein>
<evidence type="ECO:0000313" key="2">
    <source>
        <dbReference type="EMBL" id="PRQ28749.1"/>
    </source>
</evidence>
<feature type="transmembrane region" description="Helical" evidence="1">
    <location>
        <begin position="103"/>
        <end position="120"/>
    </location>
</feature>
<comment type="caution">
    <text evidence="2">The sequence shown here is derived from an EMBL/GenBank/DDBJ whole genome shotgun (WGS) entry which is preliminary data.</text>
</comment>
<organism evidence="2 3">
    <name type="scientific">Rosa chinensis</name>
    <name type="common">China rose</name>
    <dbReference type="NCBI Taxonomy" id="74649"/>
    <lineage>
        <taxon>Eukaryota</taxon>
        <taxon>Viridiplantae</taxon>
        <taxon>Streptophyta</taxon>
        <taxon>Embryophyta</taxon>
        <taxon>Tracheophyta</taxon>
        <taxon>Spermatophyta</taxon>
        <taxon>Magnoliopsida</taxon>
        <taxon>eudicotyledons</taxon>
        <taxon>Gunneridae</taxon>
        <taxon>Pentapetalae</taxon>
        <taxon>rosids</taxon>
        <taxon>fabids</taxon>
        <taxon>Rosales</taxon>
        <taxon>Rosaceae</taxon>
        <taxon>Rosoideae</taxon>
        <taxon>Rosoideae incertae sedis</taxon>
        <taxon>Rosa</taxon>
    </lineage>
</organism>
<keyword evidence="1" id="KW-1133">Transmembrane helix</keyword>
<evidence type="ECO:0000313" key="3">
    <source>
        <dbReference type="Proteomes" id="UP000238479"/>
    </source>
</evidence>
<proteinExistence type="predicted"/>
<dbReference type="Gramene" id="PRQ28749">
    <property type="protein sequence ID" value="PRQ28749"/>
    <property type="gene ID" value="RchiOBHm_Chr5g0006361"/>
</dbReference>
<name>A0A2P6Q3M7_ROSCH</name>
<sequence>MFLVWIMEIVAAVCEVRNGSDLSSCRVWWSCCRNMARFGSAAGILLIWAVSYLVGSWWRIWVGAMGSDLGWIGHTLAGLWFARGGASWRDRMAEGGWSGESGVAGLGWWLWFFLFLGWRHELGLGPSFWAQPRHFMFLVLLMLVG</sequence>
<feature type="transmembrane region" description="Helical" evidence="1">
    <location>
        <begin position="60"/>
        <end position="82"/>
    </location>
</feature>
<dbReference type="AlphaFoldDB" id="A0A2P6Q3M7"/>
<feature type="transmembrane region" description="Helical" evidence="1">
    <location>
        <begin position="36"/>
        <end position="54"/>
    </location>
</feature>
<accession>A0A2P6Q3M7</accession>
<dbReference type="Proteomes" id="UP000238479">
    <property type="component" value="Chromosome 5"/>
</dbReference>
<keyword evidence="3" id="KW-1185">Reference proteome</keyword>
<evidence type="ECO:0000256" key="1">
    <source>
        <dbReference type="SAM" id="Phobius"/>
    </source>
</evidence>
<keyword evidence="1" id="KW-0812">Transmembrane</keyword>
<reference evidence="2 3" key="1">
    <citation type="journal article" date="2018" name="Nat. Genet.">
        <title>The Rosa genome provides new insights in the design of modern roses.</title>
        <authorList>
            <person name="Bendahmane M."/>
        </authorList>
    </citation>
    <scope>NUCLEOTIDE SEQUENCE [LARGE SCALE GENOMIC DNA]</scope>
    <source>
        <strain evidence="3">cv. Old Blush</strain>
    </source>
</reference>
<keyword evidence="1" id="KW-0472">Membrane</keyword>
<dbReference type="EMBL" id="PDCK01000043">
    <property type="protein sequence ID" value="PRQ28749.1"/>
    <property type="molecule type" value="Genomic_DNA"/>
</dbReference>